<dbReference type="Proteomes" id="UP000027982">
    <property type="component" value="Chromosome"/>
</dbReference>
<dbReference type="AlphaFoldDB" id="A0A068NUI3"/>
<proteinExistence type="predicted"/>
<organism evidence="2 3">
    <name type="scientific">Fimbriimonas ginsengisoli Gsoil 348</name>
    <dbReference type="NCBI Taxonomy" id="661478"/>
    <lineage>
        <taxon>Bacteria</taxon>
        <taxon>Bacillati</taxon>
        <taxon>Armatimonadota</taxon>
        <taxon>Fimbriimonadia</taxon>
        <taxon>Fimbriimonadales</taxon>
        <taxon>Fimbriimonadaceae</taxon>
        <taxon>Fimbriimonas</taxon>
    </lineage>
</organism>
<evidence type="ECO:0000256" key="1">
    <source>
        <dbReference type="SAM" id="SignalP"/>
    </source>
</evidence>
<feature type="chain" id="PRO_5001653946" description="Outer membrane lipoprotein-sorting protein" evidence="1">
    <location>
        <begin position="18"/>
        <end position="294"/>
    </location>
</feature>
<feature type="signal peptide" evidence="1">
    <location>
        <begin position="1"/>
        <end position="17"/>
    </location>
</feature>
<gene>
    <name evidence="2" type="ORF">OP10G_3644</name>
</gene>
<evidence type="ECO:0000313" key="3">
    <source>
        <dbReference type="Proteomes" id="UP000027982"/>
    </source>
</evidence>
<protein>
    <recommendedName>
        <fullName evidence="4">Outer membrane lipoprotein-sorting protein</fullName>
    </recommendedName>
</protein>
<sequence>MRDLKSFPIIVAGLALAAGTSAQTTPAQTAGQAAELRIQGVFDKLRMNDGLHFSITGTERVDKVSTPINSDLYYQTSTDSTGRVVIKSNLIDSISPNGVPVYTSETIADGKLVWAYDRIQHTYSVVPYDVQNSQDPSLQSPTYARDLLYSMNQSASASGRSSYATRLLRELYADPSGAKYRSWMPGRTPYETSTYHDPFNNLDITAPNSVYEVYDTDPRRAIAFEIYTDPNTNEDSLSRIYFTERAQFGTKVKVTSWSLAPTATNDFSAARFAPYNRDEIRGWRPLVAPRPVRG</sequence>
<reference evidence="2 3" key="1">
    <citation type="journal article" date="2014" name="PLoS ONE">
        <title>The first complete genome sequence of the class fimbriimonadia in the phylum armatimonadetes.</title>
        <authorList>
            <person name="Hu Z.Y."/>
            <person name="Wang Y.Z."/>
            <person name="Im W.T."/>
            <person name="Wang S.Y."/>
            <person name="Zhao G.P."/>
            <person name="Zheng H.J."/>
            <person name="Quan Z.X."/>
        </authorList>
    </citation>
    <scope>NUCLEOTIDE SEQUENCE [LARGE SCALE GENOMIC DNA]</scope>
    <source>
        <strain evidence="2">Gsoil 348</strain>
    </source>
</reference>
<name>A0A068NUI3_FIMGI</name>
<dbReference type="KEGG" id="fgi:OP10G_3644"/>
<evidence type="ECO:0008006" key="4">
    <source>
        <dbReference type="Google" id="ProtNLM"/>
    </source>
</evidence>
<dbReference type="EMBL" id="CP007139">
    <property type="protein sequence ID" value="AIE87012.1"/>
    <property type="molecule type" value="Genomic_DNA"/>
</dbReference>
<keyword evidence="1" id="KW-0732">Signal</keyword>
<evidence type="ECO:0000313" key="2">
    <source>
        <dbReference type="EMBL" id="AIE87012.1"/>
    </source>
</evidence>
<accession>A0A068NUI3</accession>
<keyword evidence="3" id="KW-1185">Reference proteome</keyword>
<dbReference type="HOGENOM" id="CLU_945781_0_0_0"/>